<gene>
    <name evidence="3" type="ORF">SHERM_12270</name>
</gene>
<dbReference type="InterPro" id="IPR012337">
    <property type="entry name" value="RNaseH-like_sf"/>
</dbReference>
<comment type="similarity">
    <text evidence="2">Belongs to the CAF1 family.</text>
</comment>
<dbReference type="PANTHER" id="PTHR15092">
    <property type="entry name" value="POLY A -SPECIFIC RIBONUCLEASE/TARGET OF EGR1, MEMBER 1"/>
    <property type="match status" value="1"/>
</dbReference>
<comment type="caution">
    <text evidence="3">The sequence shown here is derived from an EMBL/GenBank/DDBJ whole genome shotgun (WGS) entry which is preliminary data.</text>
</comment>
<dbReference type="GO" id="GO:0003723">
    <property type="term" value="F:RNA binding"/>
    <property type="evidence" value="ECO:0007669"/>
    <property type="project" value="TreeGrafter"/>
</dbReference>
<dbReference type="AlphaFoldDB" id="A0A9N7MLP9"/>
<evidence type="ECO:0000256" key="1">
    <source>
        <dbReference type="ARBA" id="ARBA00001968"/>
    </source>
</evidence>
<dbReference type="EMBL" id="CACSLK010006441">
    <property type="protein sequence ID" value="CAA0810722.1"/>
    <property type="molecule type" value="Genomic_DNA"/>
</dbReference>
<dbReference type="Proteomes" id="UP001153555">
    <property type="component" value="Unassembled WGS sequence"/>
</dbReference>
<dbReference type="InterPro" id="IPR006941">
    <property type="entry name" value="RNase_CAF1"/>
</dbReference>
<evidence type="ECO:0000313" key="3">
    <source>
        <dbReference type="EMBL" id="CAA0810722.1"/>
    </source>
</evidence>
<dbReference type="OrthoDB" id="1432093at2759"/>
<evidence type="ECO:0000313" key="4">
    <source>
        <dbReference type="Proteomes" id="UP001153555"/>
    </source>
</evidence>
<dbReference type="InterPro" id="IPR051181">
    <property type="entry name" value="CAF1_poly(A)_ribonucleases"/>
</dbReference>
<dbReference type="PANTHER" id="PTHR15092:SF22">
    <property type="entry name" value="POLY(A)-SPECIFIC RIBONUCLEASE PNLDC1"/>
    <property type="match status" value="1"/>
</dbReference>
<accession>A0A9N7MLP9</accession>
<protein>
    <submittedName>
        <fullName evidence="3">Poly(A)-specific ribonuclease PARN</fullName>
    </submittedName>
</protein>
<sequence length="324" mass="37161">MRRNHLVRALSRARTRTQLVRSLSTSTVELKNVTKSNFEPALAELRRHVSQADFVSIDLEMTGVTSAPWREAFEFDRHDVQYLKIKDSAEKFAVVQFGVCPFRWDSHSHSFVSHPHNFYIFPRQELSGDGSSNEFLCQTSSLEFLAKYQFDFNSCIYKGVSYLSRSQEEEALRQLDSVYKDELHEPSSNVSHDTKFVRMADTLFSERMKNVISEWRSELLGETNRGSIFKGNSDDKNQKFQSTFFKMRPALVVNGMTYRQLRLIKMVTEKHFSDLTYVNVAGETSGSQPLVVYTDSTTDRDVLMVSLCESPKIEASIVLPSPLS</sequence>
<name>A0A9N7MLP9_STRHE</name>
<reference evidence="3" key="1">
    <citation type="submission" date="2019-12" db="EMBL/GenBank/DDBJ databases">
        <authorList>
            <person name="Scholes J."/>
        </authorList>
    </citation>
    <scope>NUCLEOTIDE SEQUENCE</scope>
</reference>
<dbReference type="InterPro" id="IPR036397">
    <property type="entry name" value="RNaseH_sf"/>
</dbReference>
<dbReference type="SUPFAM" id="SSF53098">
    <property type="entry name" value="Ribonuclease H-like"/>
    <property type="match status" value="1"/>
</dbReference>
<organism evidence="3 4">
    <name type="scientific">Striga hermonthica</name>
    <name type="common">Purple witchweed</name>
    <name type="synonym">Buchnera hermonthica</name>
    <dbReference type="NCBI Taxonomy" id="68872"/>
    <lineage>
        <taxon>Eukaryota</taxon>
        <taxon>Viridiplantae</taxon>
        <taxon>Streptophyta</taxon>
        <taxon>Embryophyta</taxon>
        <taxon>Tracheophyta</taxon>
        <taxon>Spermatophyta</taxon>
        <taxon>Magnoliopsida</taxon>
        <taxon>eudicotyledons</taxon>
        <taxon>Gunneridae</taxon>
        <taxon>Pentapetalae</taxon>
        <taxon>asterids</taxon>
        <taxon>lamiids</taxon>
        <taxon>Lamiales</taxon>
        <taxon>Orobanchaceae</taxon>
        <taxon>Buchnereae</taxon>
        <taxon>Striga</taxon>
    </lineage>
</organism>
<dbReference type="Pfam" id="PF04857">
    <property type="entry name" value="CAF1"/>
    <property type="match status" value="1"/>
</dbReference>
<keyword evidence="4" id="KW-1185">Reference proteome</keyword>
<evidence type="ECO:0000256" key="2">
    <source>
        <dbReference type="ARBA" id="ARBA00008372"/>
    </source>
</evidence>
<dbReference type="GO" id="GO:0000175">
    <property type="term" value="F:3'-5'-RNA exonuclease activity"/>
    <property type="evidence" value="ECO:0007669"/>
    <property type="project" value="TreeGrafter"/>
</dbReference>
<proteinExistence type="inferred from homology"/>
<dbReference type="Gene3D" id="3.30.420.10">
    <property type="entry name" value="Ribonuclease H-like superfamily/Ribonuclease H"/>
    <property type="match status" value="1"/>
</dbReference>
<comment type="cofactor">
    <cofactor evidence="1">
        <name>a divalent metal cation</name>
        <dbReference type="ChEBI" id="CHEBI:60240"/>
    </cofactor>
</comment>